<feature type="binding site" evidence="6">
    <location>
        <position position="114"/>
    </location>
    <ligand>
        <name>Fe cation</name>
        <dbReference type="ChEBI" id="CHEBI:24875"/>
    </ligand>
</feature>
<proteinExistence type="inferred from homology"/>
<organism evidence="7 8">
    <name type="scientific">Granulicella rosea</name>
    <dbReference type="NCBI Taxonomy" id="474952"/>
    <lineage>
        <taxon>Bacteria</taxon>
        <taxon>Pseudomonadati</taxon>
        <taxon>Acidobacteriota</taxon>
        <taxon>Terriglobia</taxon>
        <taxon>Terriglobales</taxon>
        <taxon>Acidobacteriaceae</taxon>
        <taxon>Granulicella</taxon>
    </lineage>
</organism>
<keyword evidence="2 6" id="KW-0479">Metal-binding</keyword>
<dbReference type="Pfam" id="PF01327">
    <property type="entry name" value="Pep_deformylase"/>
    <property type="match status" value="1"/>
</dbReference>
<sequence>MANTSVAAKKTPAKRHAAKKLVRIHQVVKYPDPVLAARGEEVTVFDEELKTFVEEMFESMYEAQGIGLAAPQIAVSKRIAVIDLSFKKNPEEKIALVNPQIVEMQGKQLEEEGCLSLPEIREKVSRAAWVKVRAQDVHGEWFEVEGEELLARALQHEIDHLDGILFIDKISRLKRELVMRKIKKAQKNGEW</sequence>
<dbReference type="GO" id="GO:0046872">
    <property type="term" value="F:metal ion binding"/>
    <property type="evidence" value="ECO:0007669"/>
    <property type="project" value="UniProtKB-KW"/>
</dbReference>
<evidence type="ECO:0000256" key="1">
    <source>
        <dbReference type="ARBA" id="ARBA00010759"/>
    </source>
</evidence>
<dbReference type="CDD" id="cd00487">
    <property type="entry name" value="Pep_deformylase"/>
    <property type="match status" value="1"/>
</dbReference>
<comment type="function">
    <text evidence="6">Removes the formyl group from the N-terminal Met of newly synthesized proteins. Requires at least a dipeptide for an efficient rate of reaction. N-terminal L-methionine is a prerequisite for activity but the enzyme has broad specificity at other positions.</text>
</comment>
<dbReference type="FunFam" id="3.90.45.10:FF:000005">
    <property type="entry name" value="Peptide deformylase"/>
    <property type="match status" value="1"/>
</dbReference>
<dbReference type="EMBL" id="FZOU01000003">
    <property type="protein sequence ID" value="SNS93878.1"/>
    <property type="molecule type" value="Genomic_DNA"/>
</dbReference>
<name>A0A239IKW5_9BACT</name>
<evidence type="ECO:0000256" key="3">
    <source>
        <dbReference type="ARBA" id="ARBA00022801"/>
    </source>
</evidence>
<protein>
    <recommendedName>
        <fullName evidence="6">Peptide deformylase</fullName>
        <shortName evidence="6">PDF</shortName>
        <ecNumber evidence="6">3.5.1.88</ecNumber>
    </recommendedName>
    <alternativeName>
        <fullName evidence="6">Polypeptide deformylase</fullName>
    </alternativeName>
</protein>
<dbReference type="NCBIfam" id="NF001159">
    <property type="entry name" value="PRK00150.1-3"/>
    <property type="match status" value="1"/>
</dbReference>
<accession>A0A239IKW5</accession>
<dbReference type="AlphaFoldDB" id="A0A239IKW5"/>
<dbReference type="PRINTS" id="PR01576">
    <property type="entry name" value="PDEFORMYLASE"/>
</dbReference>
<feature type="binding site" evidence="6">
    <location>
        <position position="160"/>
    </location>
    <ligand>
        <name>Fe cation</name>
        <dbReference type="ChEBI" id="CHEBI:24875"/>
    </ligand>
</feature>
<keyword evidence="5 6" id="KW-0408">Iron</keyword>
<comment type="catalytic activity">
    <reaction evidence="6">
        <text>N-terminal N-formyl-L-methionyl-[peptide] + H2O = N-terminal L-methionyl-[peptide] + formate</text>
        <dbReference type="Rhea" id="RHEA:24420"/>
        <dbReference type="Rhea" id="RHEA-COMP:10639"/>
        <dbReference type="Rhea" id="RHEA-COMP:10640"/>
        <dbReference type="ChEBI" id="CHEBI:15377"/>
        <dbReference type="ChEBI" id="CHEBI:15740"/>
        <dbReference type="ChEBI" id="CHEBI:49298"/>
        <dbReference type="ChEBI" id="CHEBI:64731"/>
        <dbReference type="EC" id="3.5.1.88"/>
    </reaction>
</comment>
<dbReference type="Proteomes" id="UP000198356">
    <property type="component" value="Unassembled WGS sequence"/>
</dbReference>
<dbReference type="HAMAP" id="MF_00163">
    <property type="entry name" value="Pep_deformylase"/>
    <property type="match status" value="1"/>
</dbReference>
<dbReference type="Gene3D" id="3.90.45.10">
    <property type="entry name" value="Peptide deformylase"/>
    <property type="match status" value="1"/>
</dbReference>
<feature type="active site" evidence="6">
    <location>
        <position position="157"/>
    </location>
</feature>
<dbReference type="GO" id="GO:0006412">
    <property type="term" value="P:translation"/>
    <property type="evidence" value="ECO:0007669"/>
    <property type="project" value="UniProtKB-UniRule"/>
</dbReference>
<dbReference type="GO" id="GO:0042586">
    <property type="term" value="F:peptide deformylase activity"/>
    <property type="evidence" value="ECO:0007669"/>
    <property type="project" value="UniProtKB-UniRule"/>
</dbReference>
<dbReference type="NCBIfam" id="TIGR00079">
    <property type="entry name" value="pept_deformyl"/>
    <property type="match status" value="1"/>
</dbReference>
<keyword evidence="8" id="KW-1185">Reference proteome</keyword>
<comment type="cofactor">
    <cofactor evidence="6">
        <name>Fe(2+)</name>
        <dbReference type="ChEBI" id="CHEBI:29033"/>
    </cofactor>
    <text evidence="6">Binds 1 Fe(2+) ion.</text>
</comment>
<gene>
    <name evidence="6" type="primary">def</name>
    <name evidence="7" type="ORF">SAMN05421770_103149</name>
</gene>
<evidence type="ECO:0000256" key="2">
    <source>
        <dbReference type="ARBA" id="ARBA00022723"/>
    </source>
</evidence>
<dbReference type="PANTHER" id="PTHR10458">
    <property type="entry name" value="PEPTIDE DEFORMYLASE"/>
    <property type="match status" value="1"/>
</dbReference>
<dbReference type="InterPro" id="IPR023635">
    <property type="entry name" value="Peptide_deformylase"/>
</dbReference>
<keyword evidence="4 6" id="KW-0648">Protein biosynthesis</keyword>
<evidence type="ECO:0000313" key="7">
    <source>
        <dbReference type="EMBL" id="SNS93878.1"/>
    </source>
</evidence>
<dbReference type="PANTHER" id="PTHR10458:SF22">
    <property type="entry name" value="PEPTIDE DEFORMYLASE"/>
    <property type="match status" value="1"/>
</dbReference>
<comment type="similarity">
    <text evidence="1 6">Belongs to the polypeptide deformylase family.</text>
</comment>
<dbReference type="InterPro" id="IPR036821">
    <property type="entry name" value="Peptide_deformylase_sf"/>
</dbReference>
<keyword evidence="3 6" id="KW-0378">Hydrolase</keyword>
<reference evidence="7 8" key="1">
    <citation type="submission" date="2017-06" db="EMBL/GenBank/DDBJ databases">
        <authorList>
            <person name="Kim H.J."/>
            <person name="Triplett B.A."/>
        </authorList>
    </citation>
    <scope>NUCLEOTIDE SEQUENCE [LARGE SCALE GENOMIC DNA]</scope>
    <source>
        <strain evidence="7 8">DSM 18704</strain>
    </source>
</reference>
<evidence type="ECO:0000256" key="6">
    <source>
        <dbReference type="HAMAP-Rule" id="MF_00163"/>
    </source>
</evidence>
<feature type="binding site" evidence="6">
    <location>
        <position position="156"/>
    </location>
    <ligand>
        <name>Fe cation</name>
        <dbReference type="ChEBI" id="CHEBI:24875"/>
    </ligand>
</feature>
<evidence type="ECO:0000256" key="4">
    <source>
        <dbReference type="ARBA" id="ARBA00022917"/>
    </source>
</evidence>
<evidence type="ECO:0000313" key="8">
    <source>
        <dbReference type="Proteomes" id="UP000198356"/>
    </source>
</evidence>
<dbReference type="SUPFAM" id="SSF56420">
    <property type="entry name" value="Peptide deformylase"/>
    <property type="match status" value="1"/>
</dbReference>
<dbReference type="EC" id="3.5.1.88" evidence="6"/>
<evidence type="ECO:0000256" key="5">
    <source>
        <dbReference type="ARBA" id="ARBA00023004"/>
    </source>
</evidence>
<dbReference type="PIRSF" id="PIRSF004749">
    <property type="entry name" value="Pep_def"/>
    <property type="match status" value="1"/>
</dbReference>